<dbReference type="RefSeq" id="WP_265764104.1">
    <property type="nucleotide sequence ID" value="NZ_JAGGJA010000001.1"/>
</dbReference>
<accession>A0ABT3PHP2</accession>
<protein>
    <submittedName>
        <fullName evidence="1">DUF4374 domain-containing protein</fullName>
    </submittedName>
</protein>
<proteinExistence type="predicted"/>
<dbReference type="Pfam" id="PF14298">
    <property type="entry name" value="DUF4374"/>
    <property type="match status" value="2"/>
</dbReference>
<dbReference type="InterPro" id="IPR025401">
    <property type="entry name" value="DUF4374"/>
</dbReference>
<dbReference type="Proteomes" id="UP001207918">
    <property type="component" value="Unassembled WGS sequence"/>
</dbReference>
<reference evidence="1 2" key="1">
    <citation type="submission" date="2021-03" db="EMBL/GenBank/DDBJ databases">
        <title>Aliifodinibius sp. nov., a new bacterium isolated from saline soil.</title>
        <authorList>
            <person name="Galisteo C."/>
            <person name="De La Haba R."/>
            <person name="Sanchez-Porro C."/>
            <person name="Ventosa A."/>
        </authorList>
    </citation>
    <scope>NUCLEOTIDE SEQUENCE [LARGE SCALE GENOMIC DNA]</scope>
    <source>
        <strain evidence="1 2">1BSP15-2V2</strain>
    </source>
</reference>
<sequence length="425" mass="46497">MKFLHRYIYIFMTALLVTSCSDPSSVDSCEESGNFIIAATPQALDGVADYLLTTESLESGSISTVGCGQEQDGTYRYYVTNNNKYFSLLYGQGNPGAVTTYQLNSNGKLDELSDFQSETVQAFAPIEDDVLMVKAPRSINDPTAYWYRLNTENSQFTDEGQIDIIELAGNGEGAFPSWLTQVDDQVFMPFSTITGQGNNSFSTSYPDSAWVAVYSYPEMALQTVIKDDRTSFIGRYFTKGLSVDENGDVYAFSSAIATDDNGQMISTKPSAITRINGGAMEFDQSYFFNIQEASDGFYLTDHVYAGDGNVLLMMRDADEKAPYTTGHNFAIVNVHNQTFTWVNGLPDASSILNVTSMNNYVSEDGSTVYTGITIGNTIENEEGEKETVFEGSYVYAIDIASATATRGLEVKGGAITSINKLEPAE</sequence>
<comment type="caution">
    <text evidence="1">The sequence shown here is derived from an EMBL/GenBank/DDBJ whole genome shotgun (WGS) entry which is preliminary data.</text>
</comment>
<evidence type="ECO:0000313" key="2">
    <source>
        <dbReference type="Proteomes" id="UP001207918"/>
    </source>
</evidence>
<keyword evidence="2" id="KW-1185">Reference proteome</keyword>
<dbReference type="EMBL" id="JAGGJA010000001">
    <property type="protein sequence ID" value="MCW9705441.1"/>
    <property type="molecule type" value="Genomic_DNA"/>
</dbReference>
<name>A0ABT3PHP2_9BACT</name>
<dbReference type="PROSITE" id="PS51257">
    <property type="entry name" value="PROKAR_LIPOPROTEIN"/>
    <property type="match status" value="1"/>
</dbReference>
<organism evidence="1 2">
    <name type="scientific">Fodinibius salsisoli</name>
    <dbReference type="NCBI Taxonomy" id="2820877"/>
    <lineage>
        <taxon>Bacteria</taxon>
        <taxon>Pseudomonadati</taxon>
        <taxon>Balneolota</taxon>
        <taxon>Balneolia</taxon>
        <taxon>Balneolales</taxon>
        <taxon>Balneolaceae</taxon>
        <taxon>Fodinibius</taxon>
    </lineage>
</organism>
<evidence type="ECO:0000313" key="1">
    <source>
        <dbReference type="EMBL" id="MCW9705441.1"/>
    </source>
</evidence>
<gene>
    <name evidence="1" type="ORF">J6I44_01180</name>
</gene>